<dbReference type="STRING" id="287098.SAMN05421665_3229"/>
<keyword evidence="4 7" id="KW-0456">Lyase</keyword>
<proteinExistence type="inferred from homology"/>
<evidence type="ECO:0000259" key="6">
    <source>
        <dbReference type="Pfam" id="PF00155"/>
    </source>
</evidence>
<dbReference type="PANTHER" id="PTHR43525">
    <property type="entry name" value="PROTEIN MALY"/>
    <property type="match status" value="1"/>
</dbReference>
<dbReference type="Pfam" id="PF00155">
    <property type="entry name" value="Aminotran_1_2"/>
    <property type="match status" value="1"/>
</dbReference>
<dbReference type="InterPro" id="IPR051798">
    <property type="entry name" value="Class-II_PLP-Dep_Aminotrans"/>
</dbReference>
<dbReference type="InterPro" id="IPR004839">
    <property type="entry name" value="Aminotransferase_I/II_large"/>
</dbReference>
<dbReference type="EMBL" id="FTPR01000003">
    <property type="protein sequence ID" value="SIT90793.1"/>
    <property type="molecule type" value="Genomic_DNA"/>
</dbReference>
<dbReference type="PANTHER" id="PTHR43525:SF1">
    <property type="entry name" value="PROTEIN MALY"/>
    <property type="match status" value="1"/>
</dbReference>
<comment type="cofactor">
    <cofactor evidence="1">
        <name>pyridoxal 5'-phosphate</name>
        <dbReference type="ChEBI" id="CHEBI:597326"/>
    </cofactor>
</comment>
<evidence type="ECO:0000256" key="4">
    <source>
        <dbReference type="ARBA" id="ARBA00023239"/>
    </source>
</evidence>
<dbReference type="NCBIfam" id="TIGR04350">
    <property type="entry name" value="C_S_lyase_PatB"/>
    <property type="match status" value="1"/>
</dbReference>
<dbReference type="InterPro" id="IPR015424">
    <property type="entry name" value="PyrdxlP-dep_Trfase"/>
</dbReference>
<feature type="domain" description="Aminotransferase class I/classII large" evidence="6">
    <location>
        <begin position="40"/>
        <end position="381"/>
    </location>
</feature>
<organism evidence="7 8">
    <name type="scientific">Yoonia rosea</name>
    <dbReference type="NCBI Taxonomy" id="287098"/>
    <lineage>
        <taxon>Bacteria</taxon>
        <taxon>Pseudomonadati</taxon>
        <taxon>Pseudomonadota</taxon>
        <taxon>Alphaproteobacteria</taxon>
        <taxon>Rhodobacterales</taxon>
        <taxon>Paracoccaceae</taxon>
        <taxon>Yoonia</taxon>
    </lineage>
</organism>
<evidence type="ECO:0000256" key="1">
    <source>
        <dbReference type="ARBA" id="ARBA00001933"/>
    </source>
</evidence>
<reference evidence="8" key="1">
    <citation type="submission" date="2017-01" db="EMBL/GenBank/DDBJ databases">
        <authorList>
            <person name="Varghese N."/>
            <person name="Submissions S."/>
        </authorList>
    </citation>
    <scope>NUCLEOTIDE SEQUENCE [LARGE SCALE GENOMIC DNA]</scope>
    <source>
        <strain evidence="8">DSM 29591</strain>
    </source>
</reference>
<evidence type="ECO:0000256" key="5">
    <source>
        <dbReference type="ARBA" id="ARBA00037974"/>
    </source>
</evidence>
<dbReference type="Proteomes" id="UP000186997">
    <property type="component" value="Unassembled WGS sequence"/>
</dbReference>
<evidence type="ECO:0000313" key="7">
    <source>
        <dbReference type="EMBL" id="SIT90793.1"/>
    </source>
</evidence>
<dbReference type="OrthoDB" id="3224382at2"/>
<evidence type="ECO:0000313" key="8">
    <source>
        <dbReference type="Proteomes" id="UP000186997"/>
    </source>
</evidence>
<name>A0A1R3XIU8_9RHOB</name>
<evidence type="ECO:0000256" key="3">
    <source>
        <dbReference type="ARBA" id="ARBA00022898"/>
    </source>
</evidence>
<dbReference type="Gene3D" id="3.40.640.10">
    <property type="entry name" value="Type I PLP-dependent aspartate aminotransferase-like (Major domain)"/>
    <property type="match status" value="1"/>
</dbReference>
<comment type="similarity">
    <text evidence="5">Belongs to the class-II pyridoxal-phosphate-dependent aminotransferase family. MalY/PatB cystathionine beta-lyase subfamily.</text>
</comment>
<dbReference type="CDD" id="cd00609">
    <property type="entry name" value="AAT_like"/>
    <property type="match status" value="1"/>
</dbReference>
<sequence length="390" mass="42868">MSFNTPVDRRGTNSSKWDLMEKLYGVSPKDGLAMWTADSDYPTAPCVIEAVKAAAEHGVFGYAFANDAYFSAIQWWMQTRHGWSIDKDWILTTQGLGNAIALCLDVWTEPGDAAVIFSPVYHEFAHKVNKAGRVVTECPLVRQGDTYVLDLDDAQARLTGREKMLIWCSPQNPSGRVWTAGELRAVSAFARKNGLLLVSDEIHHDLVYAGQRFVPTAVAAPEDTDNTVYLTAASKTFNIAGQRTGNMIIPDPTLRSAMQKRLAMLDYNPSALGVAMITAAYSEEGAAWANAQIDHLQKNREIFDAGINAIPGVWSMPLQSTYLGWVNFEDTGMSHEEVSARIRDTAKIAVSQGPTFGTGGESFMRFNLATQTANVEEAVRRMQAAFADLQ</sequence>
<evidence type="ECO:0000256" key="2">
    <source>
        <dbReference type="ARBA" id="ARBA00012224"/>
    </source>
</evidence>
<dbReference type="EC" id="4.4.1.13" evidence="2"/>
<accession>A0A1R3XIU8</accession>
<dbReference type="RefSeq" id="WP_076660888.1">
    <property type="nucleotide sequence ID" value="NZ_FTPR01000003.1"/>
</dbReference>
<dbReference type="AlphaFoldDB" id="A0A1R3XIU8"/>
<dbReference type="InterPro" id="IPR027619">
    <property type="entry name" value="C-S_lyase_PatB-like"/>
</dbReference>
<dbReference type="GO" id="GO:0047804">
    <property type="term" value="F:cysteine-S-conjugate beta-lyase activity"/>
    <property type="evidence" value="ECO:0007669"/>
    <property type="project" value="UniProtKB-EC"/>
</dbReference>
<gene>
    <name evidence="7" type="ORF">SAMN05421665_3229</name>
</gene>
<dbReference type="Gene3D" id="3.90.1150.10">
    <property type="entry name" value="Aspartate Aminotransferase, domain 1"/>
    <property type="match status" value="1"/>
</dbReference>
<keyword evidence="8" id="KW-1185">Reference proteome</keyword>
<dbReference type="SUPFAM" id="SSF53383">
    <property type="entry name" value="PLP-dependent transferases"/>
    <property type="match status" value="1"/>
</dbReference>
<dbReference type="InterPro" id="IPR015421">
    <property type="entry name" value="PyrdxlP-dep_Trfase_major"/>
</dbReference>
<dbReference type="GO" id="GO:0030170">
    <property type="term" value="F:pyridoxal phosphate binding"/>
    <property type="evidence" value="ECO:0007669"/>
    <property type="project" value="InterPro"/>
</dbReference>
<dbReference type="InterPro" id="IPR015422">
    <property type="entry name" value="PyrdxlP-dep_Trfase_small"/>
</dbReference>
<protein>
    <recommendedName>
        <fullName evidence="2">cysteine-S-conjugate beta-lyase</fullName>
        <ecNumber evidence="2">4.4.1.13</ecNumber>
    </recommendedName>
</protein>
<keyword evidence="3" id="KW-0663">Pyridoxal phosphate</keyword>